<keyword evidence="3" id="KW-1185">Reference proteome</keyword>
<evidence type="ECO:0000313" key="3">
    <source>
        <dbReference type="Proteomes" id="UP001597229"/>
    </source>
</evidence>
<protein>
    <recommendedName>
        <fullName evidence="4">Transposase</fullName>
    </recommendedName>
</protein>
<dbReference type="RefSeq" id="WP_367919938.1">
    <property type="nucleotide sequence ID" value="NZ_BAABAC010000024.1"/>
</dbReference>
<dbReference type="Proteomes" id="UP001597229">
    <property type="component" value="Unassembled WGS sequence"/>
</dbReference>
<accession>A0ABW3W5D6</accession>
<reference evidence="3" key="1">
    <citation type="journal article" date="2019" name="Int. J. Syst. Evol. Microbiol.">
        <title>The Global Catalogue of Microorganisms (GCM) 10K type strain sequencing project: providing services to taxonomists for standard genome sequencing and annotation.</title>
        <authorList>
            <consortium name="The Broad Institute Genomics Platform"/>
            <consortium name="The Broad Institute Genome Sequencing Center for Infectious Disease"/>
            <person name="Wu L."/>
            <person name="Ma J."/>
        </authorList>
    </citation>
    <scope>NUCLEOTIDE SEQUENCE [LARGE SCALE GENOMIC DNA]</scope>
    <source>
        <strain evidence="3">CCUG 52478</strain>
    </source>
</reference>
<comment type="caution">
    <text evidence="2">The sequence shown here is derived from an EMBL/GenBank/DDBJ whole genome shotgun (WGS) entry which is preliminary data.</text>
</comment>
<evidence type="ECO:0000256" key="1">
    <source>
        <dbReference type="SAM" id="MobiDB-lite"/>
    </source>
</evidence>
<evidence type="ECO:0000313" key="2">
    <source>
        <dbReference type="EMBL" id="MFD1249599.1"/>
    </source>
</evidence>
<gene>
    <name evidence="2" type="ORF">ACFQ3F_17500</name>
</gene>
<proteinExistence type="predicted"/>
<sequence>MSNQSVGPASVTELIALNRWVTAARRKGHAEALESVAPPARPQLRRYFRVRKSRIDLCKMLLDLHAQQPTTFGPLLDVVRGIQVNDLSPNEAARRGTQLAVLNMWLEQQARALLALTQRASSAPSPCATEIRHLVDHYLDAFGPDQEAIILDDRAKTRKGFKMKGSSLGAKANPIHLTGERNRYQTPKVRDRSNDPRPQTQ</sequence>
<feature type="compositionally biased region" description="Basic and acidic residues" evidence="1">
    <location>
        <begin position="178"/>
        <end position="195"/>
    </location>
</feature>
<evidence type="ECO:0008006" key="4">
    <source>
        <dbReference type="Google" id="ProtNLM"/>
    </source>
</evidence>
<feature type="region of interest" description="Disordered" evidence="1">
    <location>
        <begin position="162"/>
        <end position="201"/>
    </location>
</feature>
<dbReference type="EMBL" id="JBHTLX010000021">
    <property type="protein sequence ID" value="MFD1249599.1"/>
    <property type="molecule type" value="Genomic_DNA"/>
</dbReference>
<name>A0ABW3W5D6_9ACTN</name>
<organism evidence="2 3">
    <name type="scientific">Nocardioides ginsengisoli</name>
    <dbReference type="NCBI Taxonomy" id="363868"/>
    <lineage>
        <taxon>Bacteria</taxon>
        <taxon>Bacillati</taxon>
        <taxon>Actinomycetota</taxon>
        <taxon>Actinomycetes</taxon>
        <taxon>Propionibacteriales</taxon>
        <taxon>Nocardioidaceae</taxon>
        <taxon>Nocardioides</taxon>
    </lineage>
</organism>